<dbReference type="InterPro" id="IPR036034">
    <property type="entry name" value="PDZ_sf"/>
</dbReference>
<evidence type="ECO:0000259" key="4">
    <source>
        <dbReference type="PROSITE" id="PS50105"/>
    </source>
</evidence>
<dbReference type="SMART" id="SM00454">
    <property type="entry name" value="SAM"/>
    <property type="match status" value="1"/>
</dbReference>
<dbReference type="Gene3D" id="1.10.150.50">
    <property type="entry name" value="Transcription Factor, Ets-1"/>
    <property type="match status" value="1"/>
</dbReference>
<dbReference type="PROSITE" id="PS50106">
    <property type="entry name" value="PDZ"/>
    <property type="match status" value="1"/>
</dbReference>
<dbReference type="OrthoDB" id="74412at2759"/>
<dbReference type="PROSITE" id="PS50105">
    <property type="entry name" value="SAM_DOMAIN"/>
    <property type="match status" value="1"/>
</dbReference>
<dbReference type="Gene3D" id="2.30.42.10">
    <property type="match status" value="1"/>
</dbReference>
<feature type="region of interest" description="Disordered" evidence="2">
    <location>
        <begin position="616"/>
        <end position="648"/>
    </location>
</feature>
<dbReference type="SMR" id="A0A7I8WG36"/>
<dbReference type="Pfam" id="PF10534">
    <property type="entry name" value="CRIC_ras_sig"/>
    <property type="match status" value="1"/>
</dbReference>
<dbReference type="Pfam" id="PF00169">
    <property type="entry name" value="PH"/>
    <property type="match status" value="1"/>
</dbReference>
<gene>
    <name evidence="7" type="ORF">BXYJ_LOCUS7742</name>
</gene>
<dbReference type="PROSITE" id="PS51290">
    <property type="entry name" value="CRIC"/>
    <property type="match status" value="1"/>
</dbReference>
<dbReference type="InterPro" id="IPR001478">
    <property type="entry name" value="PDZ"/>
</dbReference>
<protein>
    <submittedName>
        <fullName evidence="7">(pine wood nematode) hypothetical protein</fullName>
    </submittedName>
</protein>
<evidence type="ECO:0000256" key="2">
    <source>
        <dbReference type="SAM" id="MobiDB-lite"/>
    </source>
</evidence>
<dbReference type="EMBL" id="CAJFDI010000003">
    <property type="protein sequence ID" value="CAD5222964.1"/>
    <property type="molecule type" value="Genomic_DNA"/>
</dbReference>
<feature type="domain" description="CRIC" evidence="6">
    <location>
        <begin position="105"/>
        <end position="201"/>
    </location>
</feature>
<feature type="compositionally biased region" description="Polar residues" evidence="2">
    <location>
        <begin position="633"/>
        <end position="648"/>
    </location>
</feature>
<dbReference type="InterPro" id="IPR051566">
    <property type="entry name" value="CNKSR"/>
</dbReference>
<evidence type="ECO:0000259" key="5">
    <source>
        <dbReference type="PROSITE" id="PS50106"/>
    </source>
</evidence>
<dbReference type="InterPro" id="IPR001849">
    <property type="entry name" value="PH_domain"/>
</dbReference>
<evidence type="ECO:0000256" key="1">
    <source>
        <dbReference type="ARBA" id="ARBA00009498"/>
    </source>
</evidence>
<comment type="caution">
    <text evidence="7">The sequence shown here is derived from an EMBL/GenBank/DDBJ whole genome shotgun (WGS) entry which is preliminary data.</text>
</comment>
<dbReference type="PANTHER" id="PTHR12844">
    <property type="entry name" value="CONNECTOR ENCHANCER OF KINASE SUPPRESSOR OF RAS"/>
    <property type="match status" value="1"/>
</dbReference>
<feature type="domain" description="SAM" evidence="4">
    <location>
        <begin position="32"/>
        <end position="97"/>
    </location>
</feature>
<reference evidence="7" key="1">
    <citation type="submission" date="2020-09" db="EMBL/GenBank/DDBJ databases">
        <authorList>
            <person name="Kikuchi T."/>
        </authorList>
    </citation>
    <scope>NUCLEOTIDE SEQUENCE</scope>
    <source>
        <strain evidence="7">Ka4C1</strain>
    </source>
</reference>
<dbReference type="PROSITE" id="PS50003">
    <property type="entry name" value="PH_DOMAIN"/>
    <property type="match status" value="1"/>
</dbReference>
<dbReference type="Proteomes" id="UP000659654">
    <property type="component" value="Unassembled WGS sequence"/>
</dbReference>
<dbReference type="AlphaFoldDB" id="A0A7I8WG36"/>
<dbReference type="InterPro" id="IPR013761">
    <property type="entry name" value="SAM/pointed_sf"/>
</dbReference>
<dbReference type="Pfam" id="PF07647">
    <property type="entry name" value="SAM_2"/>
    <property type="match status" value="1"/>
</dbReference>
<feature type="domain" description="PDZ" evidence="5">
    <location>
        <begin position="239"/>
        <end position="295"/>
    </location>
</feature>
<keyword evidence="8" id="KW-1185">Reference proteome</keyword>
<evidence type="ECO:0000313" key="8">
    <source>
        <dbReference type="Proteomes" id="UP000659654"/>
    </source>
</evidence>
<feature type="compositionally biased region" description="Polar residues" evidence="2">
    <location>
        <begin position="863"/>
        <end position="873"/>
    </location>
</feature>
<proteinExistence type="inferred from homology"/>
<dbReference type="SUPFAM" id="SSF50729">
    <property type="entry name" value="PH domain-like"/>
    <property type="match status" value="1"/>
</dbReference>
<dbReference type="InterPro" id="IPR011993">
    <property type="entry name" value="PH-like_dom_sf"/>
</dbReference>
<dbReference type="SUPFAM" id="SSF47769">
    <property type="entry name" value="SAM/Pointed domain"/>
    <property type="match status" value="1"/>
</dbReference>
<dbReference type="PANTHER" id="PTHR12844:SF42">
    <property type="entry name" value="CONNECTOR ENHANCER OF KSR PROTEIN CNK"/>
    <property type="match status" value="1"/>
</dbReference>
<dbReference type="InterPro" id="IPR001660">
    <property type="entry name" value="SAM"/>
</dbReference>
<sequence length="909" mass="102232">MNNHDSLFNNNNQSTTVLVDEDSPDSFEFQNWQSRHVLNWLKGLDDAIGPFIRLFAQKHIDGWELSGLDNDRLRRLGVNKEKLRCKIVSSIDLLYYYQEDIDAENAQKLALKVTVCVQNLLNAVQIATPVILSPNQSSKSLVVLNSVLLYVADLHEDVAKLIFWLDRHPFNEKKWFTEIRDRLALLINEIVDCINDPNNPKFFSVPQLLVEKGKRIQSLANEIIHSNDPTILYTAYIQRVVLMKNTDVDWGVEFKSTANGIHLVTKVRTGNGNNLAAKIHVGDEIVEINRQSVVGWKTKNIRRKWDSSVKATPQGGFEIEITLAKRPRESWIPITLQKGSRSNVAPEPDQAGTETERSIRDFKRKIQPDLFVRHEEAGKPRRIRSASFCSVTDHQFIFTYPEEDELYRSPSPSGPTKSPTALILTEKRPIFRRASVWTESPPAVLRSPFDRLRYTEESNAWLLLLASWAETIPKKGVRAPYRSLIINGETIEEEDEEVEEPFEELKIDLNNLETLSDAEVESLNPKPSPVEPTEWNAPVTEDITGYKFQKRVHLESSSSQTNSVESPLANFQQKITRFFHGADSLTEGGASSDEIPQTPSAKVFASIFASTPKILKDPSFGQLPTPPVEEPSSRSQSPTTLTIHTTPSINSLPANSKIVNVVSRKSRLAPLAEPDEISDLDEERLENAAKKSASMSAIQKSLSSDNVAIIHHPSLESLAKTPIDRVLGNLAEGWTRRKVVGIESKSTDKWIKCWVMMTQTHLFVYSDQKAKIADIVFDLKACSLSLIPKLKTSKKHVFSIRWPQGEVVFAPFSQSDFTFWIQGLSTKTQCEELGQTTLPRREKDAVYIRDQQADADSADELDSNASNQGSPASKVSLLFPSRLFSRLSRRGRLSYRTPANSAAAGLTSD</sequence>
<comment type="similarity">
    <text evidence="1">Belongs to the CNKSR family.</text>
</comment>
<evidence type="ECO:0000259" key="3">
    <source>
        <dbReference type="PROSITE" id="PS50003"/>
    </source>
</evidence>
<dbReference type="Proteomes" id="UP000582659">
    <property type="component" value="Unassembled WGS sequence"/>
</dbReference>
<evidence type="ECO:0000313" key="7">
    <source>
        <dbReference type="EMBL" id="CAD5222964.1"/>
    </source>
</evidence>
<name>A0A7I8WG36_BURXY</name>
<dbReference type="Gene3D" id="2.30.29.30">
    <property type="entry name" value="Pleckstrin-homology domain (PH domain)/Phosphotyrosine-binding domain (PTB)"/>
    <property type="match status" value="1"/>
</dbReference>
<dbReference type="InterPro" id="IPR017874">
    <property type="entry name" value="CRIC_domain"/>
</dbReference>
<dbReference type="SUPFAM" id="SSF50156">
    <property type="entry name" value="PDZ domain-like"/>
    <property type="match status" value="1"/>
</dbReference>
<organism evidence="7 8">
    <name type="scientific">Bursaphelenchus xylophilus</name>
    <name type="common">Pinewood nematode worm</name>
    <name type="synonym">Aphelenchoides xylophilus</name>
    <dbReference type="NCBI Taxonomy" id="6326"/>
    <lineage>
        <taxon>Eukaryota</taxon>
        <taxon>Metazoa</taxon>
        <taxon>Ecdysozoa</taxon>
        <taxon>Nematoda</taxon>
        <taxon>Chromadorea</taxon>
        <taxon>Rhabditida</taxon>
        <taxon>Tylenchina</taxon>
        <taxon>Tylenchomorpha</taxon>
        <taxon>Aphelenchoidea</taxon>
        <taxon>Aphelenchoididae</taxon>
        <taxon>Bursaphelenchus</taxon>
    </lineage>
</organism>
<accession>A0A7I8WG36</accession>
<dbReference type="EMBL" id="CAJFCV020000003">
    <property type="protein sequence ID" value="CAG9111439.1"/>
    <property type="molecule type" value="Genomic_DNA"/>
</dbReference>
<evidence type="ECO:0000259" key="6">
    <source>
        <dbReference type="PROSITE" id="PS51290"/>
    </source>
</evidence>
<feature type="region of interest" description="Disordered" evidence="2">
    <location>
        <begin position="854"/>
        <end position="873"/>
    </location>
</feature>
<feature type="domain" description="PH" evidence="3">
    <location>
        <begin position="728"/>
        <end position="829"/>
    </location>
</feature>